<sequence>MDRDEDETQPIAPKDSAEDRPIMDAGEEPDVHESAEDQRPARKPFRKRFTENRLSPESAERQGRITMLAWEKLGGTDAAREFLNSFDETLGGRPLDLAVASIEGLRAVENAIAERAAARA</sequence>
<protein>
    <recommendedName>
        <fullName evidence="4">Antitoxin Xre/MbcA/ParS-like toxin-binding domain-containing protein</fullName>
    </recommendedName>
</protein>
<dbReference type="RefSeq" id="WP_246352130.1">
    <property type="nucleotide sequence ID" value="NZ_JACIJF010000001.1"/>
</dbReference>
<reference evidence="2 3" key="1">
    <citation type="submission" date="2020-08" db="EMBL/GenBank/DDBJ databases">
        <title>Genomic Encyclopedia of Type Strains, Phase IV (KMG-IV): sequencing the most valuable type-strain genomes for metagenomic binning, comparative biology and taxonomic classification.</title>
        <authorList>
            <person name="Goeker M."/>
        </authorList>
    </citation>
    <scope>NUCLEOTIDE SEQUENCE [LARGE SCALE GENOMIC DNA]</scope>
    <source>
        <strain evidence="2 3">DSM 26736</strain>
    </source>
</reference>
<dbReference type="EMBL" id="JACIJF010000001">
    <property type="protein sequence ID" value="MBB5709147.1"/>
    <property type="molecule type" value="Genomic_DNA"/>
</dbReference>
<evidence type="ECO:0008006" key="4">
    <source>
        <dbReference type="Google" id="ProtNLM"/>
    </source>
</evidence>
<evidence type="ECO:0000313" key="2">
    <source>
        <dbReference type="EMBL" id="MBB5709147.1"/>
    </source>
</evidence>
<dbReference type="Proteomes" id="UP000527143">
    <property type="component" value="Unassembled WGS sequence"/>
</dbReference>
<name>A0A840Y776_9SPHN</name>
<dbReference type="AlphaFoldDB" id="A0A840Y776"/>
<feature type="compositionally biased region" description="Basic and acidic residues" evidence="1">
    <location>
        <begin position="29"/>
        <end position="40"/>
    </location>
</feature>
<accession>A0A840Y776</accession>
<proteinExistence type="predicted"/>
<gene>
    <name evidence="2" type="ORF">FHT02_000353</name>
</gene>
<evidence type="ECO:0000313" key="3">
    <source>
        <dbReference type="Proteomes" id="UP000527143"/>
    </source>
</evidence>
<comment type="caution">
    <text evidence="2">The sequence shown here is derived from an EMBL/GenBank/DDBJ whole genome shotgun (WGS) entry which is preliminary data.</text>
</comment>
<organism evidence="2 3">
    <name type="scientific">Sphingomonas xinjiangensis</name>
    <dbReference type="NCBI Taxonomy" id="643568"/>
    <lineage>
        <taxon>Bacteria</taxon>
        <taxon>Pseudomonadati</taxon>
        <taxon>Pseudomonadota</taxon>
        <taxon>Alphaproteobacteria</taxon>
        <taxon>Sphingomonadales</taxon>
        <taxon>Sphingomonadaceae</taxon>
        <taxon>Sphingomonas</taxon>
    </lineage>
</organism>
<keyword evidence="3" id="KW-1185">Reference proteome</keyword>
<evidence type="ECO:0000256" key="1">
    <source>
        <dbReference type="SAM" id="MobiDB-lite"/>
    </source>
</evidence>
<feature type="region of interest" description="Disordered" evidence="1">
    <location>
        <begin position="1"/>
        <end position="62"/>
    </location>
</feature>